<name>A0A6N7Q5R4_9BACT</name>
<reference evidence="3 4" key="1">
    <citation type="submission" date="2019-10" db="EMBL/GenBank/DDBJ databases">
        <title>A soil myxobacterium in the family Polyangiaceae.</title>
        <authorList>
            <person name="Li Y."/>
            <person name="Wang J."/>
        </authorList>
    </citation>
    <scope>NUCLEOTIDE SEQUENCE [LARGE SCALE GENOMIC DNA]</scope>
    <source>
        <strain evidence="3 4">DSM 14734</strain>
    </source>
</reference>
<gene>
    <name evidence="3" type="ORF">GF068_30350</name>
</gene>
<dbReference type="AlphaFoldDB" id="A0A6N7Q5R4"/>
<protein>
    <submittedName>
        <fullName evidence="3">Aldo/keto reductase</fullName>
    </submittedName>
</protein>
<dbReference type="GO" id="GO:0005829">
    <property type="term" value="C:cytosol"/>
    <property type="evidence" value="ECO:0007669"/>
    <property type="project" value="TreeGrafter"/>
</dbReference>
<evidence type="ECO:0000313" key="3">
    <source>
        <dbReference type="EMBL" id="MRG96191.1"/>
    </source>
</evidence>
<evidence type="ECO:0000313" key="4">
    <source>
        <dbReference type="Proteomes" id="UP000440224"/>
    </source>
</evidence>
<evidence type="ECO:0000259" key="2">
    <source>
        <dbReference type="Pfam" id="PF00248"/>
    </source>
</evidence>
<keyword evidence="1" id="KW-0560">Oxidoreductase</keyword>
<dbReference type="Pfam" id="PF00248">
    <property type="entry name" value="Aldo_ket_red"/>
    <property type="match status" value="1"/>
</dbReference>
<dbReference type="Gene3D" id="3.20.20.100">
    <property type="entry name" value="NADP-dependent oxidoreductase domain"/>
    <property type="match status" value="1"/>
</dbReference>
<keyword evidence="4" id="KW-1185">Reference proteome</keyword>
<feature type="domain" description="NADP-dependent oxidoreductase" evidence="2">
    <location>
        <begin position="20"/>
        <end position="313"/>
    </location>
</feature>
<proteinExistence type="predicted"/>
<dbReference type="GO" id="GO:0016491">
    <property type="term" value="F:oxidoreductase activity"/>
    <property type="evidence" value="ECO:0007669"/>
    <property type="project" value="UniProtKB-KW"/>
</dbReference>
<dbReference type="InterPro" id="IPR020471">
    <property type="entry name" value="AKR"/>
</dbReference>
<evidence type="ECO:0000256" key="1">
    <source>
        <dbReference type="ARBA" id="ARBA00023002"/>
    </source>
</evidence>
<dbReference type="SUPFAM" id="SSF51430">
    <property type="entry name" value="NAD(P)-linked oxidoreductase"/>
    <property type="match status" value="1"/>
</dbReference>
<dbReference type="RefSeq" id="WP_153822990.1">
    <property type="nucleotide sequence ID" value="NZ_WJIE01000010.1"/>
</dbReference>
<sequence length="325" mass="36085">MSSLLAPWTRPRDPAGKPLLAVGTMNFGKRTPEPESIRLVHHALDRGLTLFDTANAYVDGNAERILGKALAGRRERAVVATKVGFGRIAGKPEGLGRARVLAALDESLTRLGMEFVDVYYLHVPDHATPIEETLDAVQTLLESGKIRSWAVSNYASWQILEMRYIAERRGMPRPVMSQVLYNVLIRQLDLEYFKFTKKYGVHSTVYNPLAGGLLSGRHAPSAEPPKGSRFEKNPLYQRRYWTDRFFALAAAYREVAEAEGMTLVDLAYAYVASTPGVDSILVGPGTIAHVDAAIDACAKEISPEARRRIDELYRDFQGTDASYAR</sequence>
<dbReference type="OrthoDB" id="3216283at2"/>
<dbReference type="PRINTS" id="PR00069">
    <property type="entry name" value="ALDKETRDTASE"/>
</dbReference>
<dbReference type="InterPro" id="IPR036812">
    <property type="entry name" value="NAD(P)_OxRdtase_dom_sf"/>
</dbReference>
<dbReference type="EMBL" id="WJIE01000010">
    <property type="protein sequence ID" value="MRG96191.1"/>
    <property type="molecule type" value="Genomic_DNA"/>
</dbReference>
<organism evidence="3 4">
    <name type="scientific">Polyangium spumosum</name>
    <dbReference type="NCBI Taxonomy" id="889282"/>
    <lineage>
        <taxon>Bacteria</taxon>
        <taxon>Pseudomonadati</taxon>
        <taxon>Myxococcota</taxon>
        <taxon>Polyangia</taxon>
        <taxon>Polyangiales</taxon>
        <taxon>Polyangiaceae</taxon>
        <taxon>Polyangium</taxon>
    </lineage>
</organism>
<dbReference type="Proteomes" id="UP000440224">
    <property type="component" value="Unassembled WGS sequence"/>
</dbReference>
<dbReference type="PANTHER" id="PTHR43364">
    <property type="entry name" value="NADH-SPECIFIC METHYLGLYOXAL REDUCTASE-RELATED"/>
    <property type="match status" value="1"/>
</dbReference>
<dbReference type="InterPro" id="IPR023210">
    <property type="entry name" value="NADP_OxRdtase_dom"/>
</dbReference>
<comment type="caution">
    <text evidence="3">The sequence shown here is derived from an EMBL/GenBank/DDBJ whole genome shotgun (WGS) entry which is preliminary data.</text>
</comment>
<dbReference type="PANTHER" id="PTHR43364:SF4">
    <property type="entry name" value="NAD(P)-LINKED OXIDOREDUCTASE SUPERFAMILY PROTEIN"/>
    <property type="match status" value="1"/>
</dbReference>
<accession>A0A6N7Q5R4</accession>
<dbReference type="InterPro" id="IPR050523">
    <property type="entry name" value="AKR_Detox_Biosynth"/>
</dbReference>